<dbReference type="SUPFAM" id="SSF53474">
    <property type="entry name" value="alpha/beta-Hydrolases"/>
    <property type="match status" value="1"/>
</dbReference>
<accession>A0A9Q3XDN0</accession>
<keyword evidence="1" id="KW-0378">Hydrolase</keyword>
<dbReference type="PANTHER" id="PTHR42776">
    <property type="entry name" value="SERINE PEPTIDASE S9 FAMILY MEMBER"/>
    <property type="match status" value="1"/>
</dbReference>
<dbReference type="Gene3D" id="3.40.50.1820">
    <property type="entry name" value="alpha/beta hydrolase"/>
    <property type="match status" value="1"/>
</dbReference>
<evidence type="ECO:0000256" key="2">
    <source>
        <dbReference type="SAM" id="SignalP"/>
    </source>
</evidence>
<feature type="signal peptide" evidence="2">
    <location>
        <begin position="1"/>
        <end position="31"/>
    </location>
</feature>
<dbReference type="AlphaFoldDB" id="A0A9Q3XDN0"/>
<dbReference type="InterPro" id="IPR029058">
    <property type="entry name" value="AB_hydrolase_fold"/>
</dbReference>
<keyword evidence="2" id="KW-0732">Signal</keyword>
<evidence type="ECO:0000259" key="3">
    <source>
        <dbReference type="Pfam" id="PF00326"/>
    </source>
</evidence>
<evidence type="ECO:0000256" key="1">
    <source>
        <dbReference type="ARBA" id="ARBA00022801"/>
    </source>
</evidence>
<evidence type="ECO:0000313" key="4">
    <source>
        <dbReference type="EMBL" id="MBY6217916.1"/>
    </source>
</evidence>
<dbReference type="Pfam" id="PF00326">
    <property type="entry name" value="Peptidase_S9"/>
    <property type="match status" value="1"/>
</dbReference>
<sequence length="653" mass="70456">MKTRTFAMIGAKLGMLATTGAIALAAVPANAQAPAALPIEAYGALPALEEAVISRSGAYTAMLMTANNQRQILVVDSSGAPVKQFVVGDAKVRGIDWVGDEAILLRRTETDTVAYGAGQNKGEWARANVLPLDDNRDVVSIFAEQRSIANFVAGFDGIREVEGRWKGFFRGYRMGRRSGEDRILHFRPALFSVDLSTGEAEQVAYPAGENEFRSWLVGDEGKIVATLFIDQKSGSWRIENEGGKTIVRDKQEEGRISLVGLDASGSSLIYRSYDDDLAETTYLTLPLAGGEPREVWADEEVHRLIHGEDGRVLGIVSRSREVMLSEGRENPALSELYAKWTAGDIDLESWTPDLSAVVFATSGNYDSGTWYRMDTTSGARAMLGLERPFVQGLAIGKIQTVEFEASDGLTIEAILTLPSGKEAKNLPVVVLPHGGPTSRDEEAFDWWAQAFASRGYAVIQPNFRGSTNLDDSFVEAGDGEWGGKMQTDIGDSLRALAERGIVDADRACIVGASYGGYSALAGVTIHQNGYRCAVGVNGVYDIEDFFRYELSGQSSILSRGIERLVGEGTNLDAISPTAQASKASAPVLLVHGRDDTVVPFAQSVLMDDALQDAGKPVTLIELKGEDHWLSQADSRTAMLKAAVAFVEKHNPAD</sequence>
<comment type="caution">
    <text evidence="4">The sequence shown here is derived from an EMBL/GenBank/DDBJ whole genome shotgun (WGS) entry which is preliminary data.</text>
</comment>
<dbReference type="Proteomes" id="UP000824927">
    <property type="component" value="Unassembled WGS sequence"/>
</dbReference>
<dbReference type="GO" id="GO:0006508">
    <property type="term" value="P:proteolysis"/>
    <property type="evidence" value="ECO:0007669"/>
    <property type="project" value="InterPro"/>
</dbReference>
<dbReference type="InterPro" id="IPR001375">
    <property type="entry name" value="Peptidase_S9_cat"/>
</dbReference>
<dbReference type="RefSeq" id="WP_222404903.1">
    <property type="nucleotide sequence ID" value="NZ_JAHVKP010000001.1"/>
</dbReference>
<feature type="chain" id="PRO_5040185901" evidence="2">
    <location>
        <begin position="32"/>
        <end position="653"/>
    </location>
</feature>
<dbReference type="GO" id="GO:0004252">
    <property type="term" value="F:serine-type endopeptidase activity"/>
    <property type="evidence" value="ECO:0007669"/>
    <property type="project" value="TreeGrafter"/>
</dbReference>
<feature type="domain" description="Peptidase S9 prolyl oligopeptidase catalytic" evidence="3">
    <location>
        <begin position="443"/>
        <end position="649"/>
    </location>
</feature>
<protein>
    <submittedName>
        <fullName evidence="4">S9 family peptidase</fullName>
    </submittedName>
</protein>
<evidence type="ECO:0000313" key="5">
    <source>
        <dbReference type="Proteomes" id="UP000824927"/>
    </source>
</evidence>
<dbReference type="PANTHER" id="PTHR42776:SF27">
    <property type="entry name" value="DIPEPTIDYL PEPTIDASE FAMILY MEMBER 6"/>
    <property type="match status" value="1"/>
</dbReference>
<reference evidence="4" key="1">
    <citation type="submission" date="2021-06" db="EMBL/GenBank/DDBJ databases">
        <title>50 bacteria genomes isolated from Dapeng, Shenzhen, China.</title>
        <authorList>
            <person name="Zheng W."/>
            <person name="Yu S."/>
            <person name="Huang Y."/>
        </authorList>
    </citation>
    <scope>NUCLEOTIDE SEQUENCE</scope>
    <source>
        <strain evidence="4">DP4N28-2</strain>
    </source>
</reference>
<organism evidence="4 5">
    <name type="scientific">Qipengyuania aquimaris</name>
    <dbReference type="NCBI Taxonomy" id="255984"/>
    <lineage>
        <taxon>Bacteria</taxon>
        <taxon>Pseudomonadati</taxon>
        <taxon>Pseudomonadota</taxon>
        <taxon>Alphaproteobacteria</taxon>
        <taxon>Sphingomonadales</taxon>
        <taxon>Erythrobacteraceae</taxon>
        <taxon>Qipengyuania</taxon>
    </lineage>
</organism>
<dbReference type="SUPFAM" id="SSF82171">
    <property type="entry name" value="DPP6 N-terminal domain-like"/>
    <property type="match status" value="1"/>
</dbReference>
<gene>
    <name evidence="4" type="ORF">KUV31_06120</name>
</gene>
<proteinExistence type="predicted"/>
<dbReference type="EMBL" id="JAHVKP010000001">
    <property type="protein sequence ID" value="MBY6217916.1"/>
    <property type="molecule type" value="Genomic_DNA"/>
</dbReference>
<name>A0A9Q3XDN0_9SPHN</name>